<proteinExistence type="predicted"/>
<evidence type="ECO:0000313" key="1">
    <source>
        <dbReference type="EMBL" id="MEK8045369.1"/>
    </source>
</evidence>
<reference evidence="1 2" key="1">
    <citation type="submission" date="2024-04" db="EMBL/GenBank/DDBJ databases">
        <title>Novel species of the genus Ideonella isolated from streams.</title>
        <authorList>
            <person name="Lu H."/>
        </authorList>
    </citation>
    <scope>NUCLEOTIDE SEQUENCE [LARGE SCALE GENOMIC DNA]</scope>
    <source>
        <strain evidence="1 2">LYT19W</strain>
    </source>
</reference>
<evidence type="ECO:0000313" key="2">
    <source>
        <dbReference type="Proteomes" id="UP001379945"/>
    </source>
</evidence>
<keyword evidence="2" id="KW-1185">Reference proteome</keyword>
<dbReference type="RefSeq" id="WP_341397534.1">
    <property type="nucleotide sequence ID" value="NZ_JBBUTI010000002.1"/>
</dbReference>
<organism evidence="1 2">
    <name type="scientific">Ideonella margarita</name>
    <dbReference type="NCBI Taxonomy" id="2984191"/>
    <lineage>
        <taxon>Bacteria</taxon>
        <taxon>Pseudomonadati</taxon>
        <taxon>Pseudomonadota</taxon>
        <taxon>Betaproteobacteria</taxon>
        <taxon>Burkholderiales</taxon>
        <taxon>Sphaerotilaceae</taxon>
        <taxon>Ideonella</taxon>
    </lineage>
</organism>
<protein>
    <submittedName>
        <fullName evidence="1">DUF2894 domain-containing protein</fullName>
    </submittedName>
</protein>
<dbReference type="EMBL" id="JBBUTI010000002">
    <property type="protein sequence ID" value="MEK8045369.1"/>
    <property type="molecule type" value="Genomic_DNA"/>
</dbReference>
<name>A0ABU9C0J2_9BURK</name>
<dbReference type="InterPro" id="IPR021549">
    <property type="entry name" value="DUF2894"/>
</dbReference>
<gene>
    <name evidence="1" type="ORF">AACH00_03295</name>
</gene>
<comment type="caution">
    <text evidence="1">The sequence shown here is derived from an EMBL/GenBank/DDBJ whole genome shotgun (WGS) entry which is preliminary data.</text>
</comment>
<accession>A0ABU9C0J2</accession>
<dbReference type="Proteomes" id="UP001379945">
    <property type="component" value="Unassembled WGS sequence"/>
</dbReference>
<dbReference type="Pfam" id="PF11445">
    <property type="entry name" value="DUF2894"/>
    <property type="match status" value="1"/>
</dbReference>
<sequence>MNMLASSAQPTVPVAPAVPLVPALTIAVDRISALEAAGAATADPVRWRLITAMARRAHTQPDAVQRLLAQRLHVLLNELPDPALQGVASSTVAAKPLRPSSPQGPLAGLLATLAGGTPVEEVAHHAALPAAHPGASAPAQASRAAYPAANLPELKTVQLFRSTWSRLGVEQRLSQALAKVPENAGPLNTQRLLNQALTLMNQTAPGYLEHLLNQVDALLWLEQASGMAPPERKAGNRRG</sequence>